<evidence type="ECO:0000256" key="2">
    <source>
        <dbReference type="ARBA" id="ARBA00010400"/>
    </source>
</evidence>
<name>A0A9W6TQ46_9STRA</name>
<evidence type="ECO:0000256" key="5">
    <source>
        <dbReference type="RuleBase" id="RU367124"/>
    </source>
</evidence>
<dbReference type="GO" id="GO:0005576">
    <property type="term" value="C:extracellular region"/>
    <property type="evidence" value="ECO:0007669"/>
    <property type="project" value="UniProtKB-SubCell"/>
</dbReference>
<reference evidence="7" key="1">
    <citation type="submission" date="2023-04" db="EMBL/GenBank/DDBJ databases">
        <title>Phytophthora lilii NBRC 32176.</title>
        <authorList>
            <person name="Ichikawa N."/>
            <person name="Sato H."/>
            <person name="Tonouchi N."/>
        </authorList>
    </citation>
    <scope>NUCLEOTIDE SEQUENCE</scope>
    <source>
        <strain evidence="7">NBRC 32176</strain>
    </source>
</reference>
<protein>
    <recommendedName>
        <fullName evidence="5">RxLR effector protein</fullName>
    </recommendedName>
</protein>
<dbReference type="InterPro" id="IPR031825">
    <property type="entry name" value="RXLR"/>
</dbReference>
<evidence type="ECO:0000256" key="1">
    <source>
        <dbReference type="ARBA" id="ARBA00004613"/>
    </source>
</evidence>
<keyword evidence="6" id="KW-0472">Membrane</keyword>
<organism evidence="7 8">
    <name type="scientific">Phytophthora lilii</name>
    <dbReference type="NCBI Taxonomy" id="2077276"/>
    <lineage>
        <taxon>Eukaryota</taxon>
        <taxon>Sar</taxon>
        <taxon>Stramenopiles</taxon>
        <taxon>Oomycota</taxon>
        <taxon>Peronosporomycetes</taxon>
        <taxon>Peronosporales</taxon>
        <taxon>Peronosporaceae</taxon>
        <taxon>Phytophthora</taxon>
    </lineage>
</organism>
<comment type="similarity">
    <text evidence="2 5">Belongs to the RxLR effector family.</text>
</comment>
<comment type="caution">
    <text evidence="7">The sequence shown here is derived from an EMBL/GenBank/DDBJ whole genome shotgun (WGS) entry which is preliminary data.</text>
</comment>
<evidence type="ECO:0000256" key="4">
    <source>
        <dbReference type="ARBA" id="ARBA00022729"/>
    </source>
</evidence>
<sequence>MANNALSHSSISAQDLKSPFSHSAAPACNTSSSAMRLSYFFVAAAILVVSLNSVSAVDKTKVSKMAAPTSALSVNGVKGGARFLRINAATDLEAAGKMFQKVKESYIKKRLGNMLVDEKYAHQKFLQWYRTPGLRNGAIESVIKSHGEHFGTLYSQYIAYINRVHGVV</sequence>
<keyword evidence="3 5" id="KW-0964">Secreted</keyword>
<keyword evidence="4" id="KW-0732">Signal</keyword>
<evidence type="ECO:0000256" key="3">
    <source>
        <dbReference type="ARBA" id="ARBA00022525"/>
    </source>
</evidence>
<dbReference type="Pfam" id="PF16810">
    <property type="entry name" value="RXLR"/>
    <property type="match status" value="1"/>
</dbReference>
<comment type="domain">
    <text evidence="5">The RxLR-dEER motif acts to carry the protein into the host cell cytoplasm through binding to cell surface phosphatidylinositol-3-phosphate.</text>
</comment>
<proteinExistence type="inferred from homology"/>
<dbReference type="OrthoDB" id="144917at2759"/>
<feature type="transmembrane region" description="Helical" evidence="6">
    <location>
        <begin position="39"/>
        <end position="57"/>
    </location>
</feature>
<dbReference type="Proteomes" id="UP001165083">
    <property type="component" value="Unassembled WGS sequence"/>
</dbReference>
<dbReference type="EMBL" id="BSXW01000298">
    <property type="protein sequence ID" value="GMF17851.1"/>
    <property type="molecule type" value="Genomic_DNA"/>
</dbReference>
<comment type="function">
    <text evidence="5">Effector that suppresses plant defense responses during pathogen infection.</text>
</comment>
<accession>A0A9W6TQ46</accession>
<evidence type="ECO:0000313" key="8">
    <source>
        <dbReference type="Proteomes" id="UP001165083"/>
    </source>
</evidence>
<keyword evidence="6" id="KW-1133">Transmembrane helix</keyword>
<evidence type="ECO:0000256" key="6">
    <source>
        <dbReference type="SAM" id="Phobius"/>
    </source>
</evidence>
<gene>
    <name evidence="7" type="ORF">Plil01_000659400</name>
</gene>
<keyword evidence="8" id="KW-1185">Reference proteome</keyword>
<dbReference type="AlphaFoldDB" id="A0A9W6TQ46"/>
<keyword evidence="6" id="KW-0812">Transmembrane</keyword>
<evidence type="ECO:0000313" key="7">
    <source>
        <dbReference type="EMBL" id="GMF17851.1"/>
    </source>
</evidence>
<comment type="subcellular location">
    <subcellularLocation>
        <location evidence="1 5">Secreted</location>
    </subcellularLocation>
</comment>